<dbReference type="AlphaFoldDB" id="A0A0A9DRG4"/>
<evidence type="ECO:0000313" key="3">
    <source>
        <dbReference type="EMBL" id="JAD89288.1"/>
    </source>
</evidence>
<evidence type="ECO:0000256" key="2">
    <source>
        <dbReference type="SAM" id="Phobius"/>
    </source>
</evidence>
<accession>A0A0A9DRG4</accession>
<keyword evidence="2" id="KW-0812">Transmembrane</keyword>
<dbReference type="EMBL" id="GBRH01208607">
    <property type="protein sequence ID" value="JAD89288.1"/>
    <property type="molecule type" value="Transcribed_RNA"/>
</dbReference>
<reference evidence="3" key="1">
    <citation type="submission" date="2014-09" db="EMBL/GenBank/DDBJ databases">
        <authorList>
            <person name="Magalhaes I.L.F."/>
            <person name="Oliveira U."/>
            <person name="Santos F.R."/>
            <person name="Vidigal T.H.D.A."/>
            <person name="Brescovit A.D."/>
            <person name="Santos A.J."/>
        </authorList>
    </citation>
    <scope>NUCLEOTIDE SEQUENCE</scope>
    <source>
        <tissue evidence="3">Shoot tissue taken approximately 20 cm above the soil surface</tissue>
    </source>
</reference>
<name>A0A0A9DRG4_ARUDO</name>
<feature type="transmembrane region" description="Helical" evidence="2">
    <location>
        <begin position="36"/>
        <end position="58"/>
    </location>
</feature>
<sequence>MDRLQIYETRFCPQYMNSYIHNLTSSYTDKSNELSMVSASVIMFVLAGLFFNLNLFSGLSDVSAILDPRVRIFLTSALSLFITVMSTSPPPPPRLPSSVNAVAAPCVQNRDIGGGGRSDRHSSLSGHRRADLPPCGMAVLSPTYLRGPTTRAGGCDGVKRGGQEAVATREGASVGAVVRQG</sequence>
<feature type="region of interest" description="Disordered" evidence="1">
    <location>
        <begin position="110"/>
        <end position="129"/>
    </location>
</feature>
<keyword evidence="2" id="KW-1133">Transmembrane helix</keyword>
<organism evidence="3">
    <name type="scientific">Arundo donax</name>
    <name type="common">Giant reed</name>
    <name type="synonym">Donax arundinaceus</name>
    <dbReference type="NCBI Taxonomy" id="35708"/>
    <lineage>
        <taxon>Eukaryota</taxon>
        <taxon>Viridiplantae</taxon>
        <taxon>Streptophyta</taxon>
        <taxon>Embryophyta</taxon>
        <taxon>Tracheophyta</taxon>
        <taxon>Spermatophyta</taxon>
        <taxon>Magnoliopsida</taxon>
        <taxon>Liliopsida</taxon>
        <taxon>Poales</taxon>
        <taxon>Poaceae</taxon>
        <taxon>PACMAD clade</taxon>
        <taxon>Arundinoideae</taxon>
        <taxon>Arundineae</taxon>
        <taxon>Arundo</taxon>
    </lineage>
</organism>
<proteinExistence type="predicted"/>
<evidence type="ECO:0000256" key="1">
    <source>
        <dbReference type="SAM" id="MobiDB-lite"/>
    </source>
</evidence>
<keyword evidence="2" id="KW-0472">Membrane</keyword>
<reference evidence="3" key="2">
    <citation type="journal article" date="2015" name="Data Brief">
        <title>Shoot transcriptome of the giant reed, Arundo donax.</title>
        <authorList>
            <person name="Barrero R.A."/>
            <person name="Guerrero F.D."/>
            <person name="Moolhuijzen P."/>
            <person name="Goolsby J.A."/>
            <person name="Tidwell J."/>
            <person name="Bellgard S.E."/>
            <person name="Bellgard M.I."/>
        </authorList>
    </citation>
    <scope>NUCLEOTIDE SEQUENCE</scope>
    <source>
        <tissue evidence="3">Shoot tissue taken approximately 20 cm above the soil surface</tissue>
    </source>
</reference>
<protein>
    <submittedName>
        <fullName evidence="3">Uncharacterized protein</fullName>
    </submittedName>
</protein>